<dbReference type="PANTHER" id="PTHR15678:SF6">
    <property type="entry name" value="BRIDGE-LIKE LIPID TRANSFER PROTEIN FAMILY MEMBER 2"/>
    <property type="match status" value="1"/>
</dbReference>
<name>A0ABN7P0J7_TIMPD</name>
<dbReference type="Pfam" id="PF10344">
    <property type="entry name" value="Hobbit"/>
    <property type="match status" value="1"/>
</dbReference>
<feature type="domain" description="FMP27/BLTP2/Hobbit GFWDK motif-containing RBG unit" evidence="1">
    <location>
        <begin position="31"/>
        <end position="163"/>
    </location>
</feature>
<sequence>SPWPEEGLEFTTLWCRSICASCKEWKFQLRDFPQPLLDIRDFHIWGRLVGAEQEATRRAKRGVVIELGDPWGQTVIERSMTTLKFYHDFNCEIQHISYAFGPCWEPVIAQCNLSFERISPPSQDPSPPLPFWDKMRLLFHGRLTMFMHQMTVLLHASLDPYNTTEEMELTWSDVAMDWTNAKVVFKGELNVYVRTASKYDDCRMLHLPNLKLSTKLNWMCLADPNDHHSVMPCAPDKLPEYSSNQV</sequence>
<evidence type="ECO:0000259" key="1">
    <source>
        <dbReference type="SMART" id="SM01214"/>
    </source>
</evidence>
<proteinExistence type="predicted"/>
<reference evidence="2" key="1">
    <citation type="submission" date="2021-03" db="EMBL/GenBank/DDBJ databases">
        <authorList>
            <person name="Tran Van P."/>
        </authorList>
    </citation>
    <scope>NUCLEOTIDE SEQUENCE</scope>
</reference>
<accession>A0ABN7P0J7</accession>
<gene>
    <name evidence="2" type="ORF">TPAB3V08_LOCUS7249</name>
</gene>
<feature type="non-terminal residue" evidence="2">
    <location>
        <position position="1"/>
    </location>
</feature>
<evidence type="ECO:0000313" key="2">
    <source>
        <dbReference type="EMBL" id="CAG2060291.1"/>
    </source>
</evidence>
<dbReference type="InterPro" id="IPR019441">
    <property type="entry name" value="FMP27/BLTP2/Hobbit_GFWDK_RBG"/>
</dbReference>
<dbReference type="EMBL" id="CAJPIN010011983">
    <property type="protein sequence ID" value="CAG2060291.1"/>
    <property type="molecule type" value="Genomic_DNA"/>
</dbReference>
<protein>
    <recommendedName>
        <fullName evidence="1">FMP27/BLTP2/Hobbit GFWDK motif-containing RBG unit domain-containing protein</fullName>
    </recommendedName>
</protein>
<organism evidence="2 3">
    <name type="scientific">Timema podura</name>
    <name type="common">Walking stick</name>
    <dbReference type="NCBI Taxonomy" id="61482"/>
    <lineage>
        <taxon>Eukaryota</taxon>
        <taxon>Metazoa</taxon>
        <taxon>Ecdysozoa</taxon>
        <taxon>Arthropoda</taxon>
        <taxon>Hexapoda</taxon>
        <taxon>Insecta</taxon>
        <taxon>Pterygota</taxon>
        <taxon>Neoptera</taxon>
        <taxon>Polyneoptera</taxon>
        <taxon>Phasmatodea</taxon>
        <taxon>Timematodea</taxon>
        <taxon>Timematoidea</taxon>
        <taxon>Timematidae</taxon>
        <taxon>Timema</taxon>
    </lineage>
</organism>
<dbReference type="Proteomes" id="UP001153148">
    <property type="component" value="Unassembled WGS sequence"/>
</dbReference>
<dbReference type="InterPro" id="IPR045167">
    <property type="entry name" value="Hobbit"/>
</dbReference>
<dbReference type="SMART" id="SM01214">
    <property type="entry name" value="Fmp27_GFWDK"/>
    <property type="match status" value="1"/>
</dbReference>
<comment type="caution">
    <text evidence="2">The sequence shown here is derived from an EMBL/GenBank/DDBJ whole genome shotgun (WGS) entry which is preliminary data.</text>
</comment>
<keyword evidence="3" id="KW-1185">Reference proteome</keyword>
<dbReference type="PANTHER" id="PTHR15678">
    <property type="entry name" value="ANTIGEN MLAA-22-RELATED"/>
    <property type="match status" value="1"/>
</dbReference>
<evidence type="ECO:0000313" key="3">
    <source>
        <dbReference type="Proteomes" id="UP001153148"/>
    </source>
</evidence>